<proteinExistence type="predicted"/>
<sequence length="11" mass="1309">MLNYNISIVNQ</sequence>
<dbReference type="EMBL" id="HACA01004544">
    <property type="protein sequence ID" value="CDW21905.1"/>
    <property type="molecule type" value="Transcribed_RNA"/>
</dbReference>
<evidence type="ECO:0000313" key="1">
    <source>
        <dbReference type="EMBL" id="CDW21905.1"/>
    </source>
</evidence>
<protein>
    <submittedName>
        <fullName evidence="1">Uncharacterized protein</fullName>
    </submittedName>
</protein>
<reference evidence="1" key="1">
    <citation type="submission" date="2014-05" db="EMBL/GenBank/DDBJ databases">
        <authorList>
            <person name="Chronopoulou M."/>
        </authorList>
    </citation>
    <scope>NUCLEOTIDE SEQUENCE</scope>
    <source>
        <tissue evidence="1">Whole organism</tissue>
    </source>
</reference>
<accession>A0A0K2T7Z5</accession>
<organism evidence="1">
    <name type="scientific">Lepeophtheirus salmonis</name>
    <name type="common">Salmon louse</name>
    <name type="synonym">Caligus salmonis</name>
    <dbReference type="NCBI Taxonomy" id="72036"/>
    <lineage>
        <taxon>Eukaryota</taxon>
        <taxon>Metazoa</taxon>
        <taxon>Ecdysozoa</taxon>
        <taxon>Arthropoda</taxon>
        <taxon>Crustacea</taxon>
        <taxon>Multicrustacea</taxon>
        <taxon>Hexanauplia</taxon>
        <taxon>Copepoda</taxon>
        <taxon>Siphonostomatoida</taxon>
        <taxon>Caligidae</taxon>
        <taxon>Lepeophtheirus</taxon>
    </lineage>
</organism>
<name>A0A0K2T7Z5_LEPSM</name>